<evidence type="ECO:0000256" key="3">
    <source>
        <dbReference type="SAM" id="MobiDB-lite"/>
    </source>
</evidence>
<dbReference type="Gene3D" id="1.10.10.60">
    <property type="entry name" value="Homeodomain-like"/>
    <property type="match status" value="1"/>
</dbReference>
<gene>
    <name evidence="5" type="ORF">INT44_001031</name>
</gene>
<evidence type="ECO:0000313" key="5">
    <source>
        <dbReference type="EMBL" id="KAG2188278.1"/>
    </source>
</evidence>
<keyword evidence="1 2" id="KW-0238">DNA-binding</keyword>
<dbReference type="SMART" id="SM00389">
    <property type="entry name" value="HOX"/>
    <property type="match status" value="1"/>
</dbReference>
<dbReference type="InterPro" id="IPR001356">
    <property type="entry name" value="HD"/>
</dbReference>
<evidence type="ECO:0000256" key="2">
    <source>
        <dbReference type="RuleBase" id="RU000682"/>
    </source>
</evidence>
<name>A0A8H7QAS1_9FUNG</name>
<dbReference type="CDD" id="cd00086">
    <property type="entry name" value="homeodomain"/>
    <property type="match status" value="1"/>
</dbReference>
<dbReference type="EMBL" id="JAEPRA010000002">
    <property type="protein sequence ID" value="KAG2188278.1"/>
    <property type="molecule type" value="Genomic_DNA"/>
</dbReference>
<keyword evidence="1 2" id="KW-0539">Nucleus</keyword>
<evidence type="ECO:0000259" key="4">
    <source>
        <dbReference type="PROSITE" id="PS50071"/>
    </source>
</evidence>
<dbReference type="OrthoDB" id="2389483at2759"/>
<protein>
    <recommendedName>
        <fullName evidence="4">Homeobox domain-containing protein</fullName>
    </recommendedName>
</protein>
<keyword evidence="6" id="KW-1185">Reference proteome</keyword>
<accession>A0A8H7QAS1</accession>
<dbReference type="PROSITE" id="PS50071">
    <property type="entry name" value="HOMEOBOX_2"/>
    <property type="match status" value="1"/>
</dbReference>
<dbReference type="Proteomes" id="UP000612746">
    <property type="component" value="Unassembled WGS sequence"/>
</dbReference>
<feature type="region of interest" description="Disordered" evidence="3">
    <location>
        <begin position="231"/>
        <end position="289"/>
    </location>
</feature>
<reference evidence="5" key="1">
    <citation type="submission" date="2020-12" db="EMBL/GenBank/DDBJ databases">
        <title>Metabolic potential, ecology and presence of endohyphal bacteria is reflected in genomic diversity of Mucoromycotina.</title>
        <authorList>
            <person name="Muszewska A."/>
            <person name="Okrasinska A."/>
            <person name="Steczkiewicz K."/>
            <person name="Drgas O."/>
            <person name="Orlowska M."/>
            <person name="Perlinska-Lenart U."/>
            <person name="Aleksandrzak-Piekarczyk T."/>
            <person name="Szatraj K."/>
            <person name="Zielenkiewicz U."/>
            <person name="Pilsyk S."/>
            <person name="Malc E."/>
            <person name="Mieczkowski P."/>
            <person name="Kruszewska J.S."/>
            <person name="Biernat P."/>
            <person name="Pawlowska J."/>
        </authorList>
    </citation>
    <scope>NUCLEOTIDE SEQUENCE</scope>
    <source>
        <strain evidence="5">WA0000051536</strain>
    </source>
</reference>
<dbReference type="InterPro" id="IPR009057">
    <property type="entry name" value="Homeodomain-like_sf"/>
</dbReference>
<evidence type="ECO:0000256" key="1">
    <source>
        <dbReference type="PROSITE-ProRule" id="PRU00108"/>
    </source>
</evidence>
<feature type="DNA-binding region" description="Homeobox" evidence="1">
    <location>
        <begin position="299"/>
        <end position="362"/>
    </location>
</feature>
<dbReference type="SUPFAM" id="SSF46689">
    <property type="entry name" value="Homeodomain-like"/>
    <property type="match status" value="1"/>
</dbReference>
<dbReference type="AlphaFoldDB" id="A0A8H7QAS1"/>
<dbReference type="GO" id="GO:0003677">
    <property type="term" value="F:DNA binding"/>
    <property type="evidence" value="ECO:0007669"/>
    <property type="project" value="UniProtKB-UniRule"/>
</dbReference>
<dbReference type="Pfam" id="PF00046">
    <property type="entry name" value="Homeodomain"/>
    <property type="match status" value="1"/>
</dbReference>
<feature type="domain" description="Homeobox" evidence="4">
    <location>
        <begin position="297"/>
        <end position="361"/>
    </location>
</feature>
<dbReference type="GO" id="GO:0005634">
    <property type="term" value="C:nucleus"/>
    <property type="evidence" value="ECO:0007669"/>
    <property type="project" value="UniProtKB-SubCell"/>
</dbReference>
<proteinExistence type="predicted"/>
<organism evidence="5 6">
    <name type="scientific">Umbelopsis vinacea</name>
    <dbReference type="NCBI Taxonomy" id="44442"/>
    <lineage>
        <taxon>Eukaryota</taxon>
        <taxon>Fungi</taxon>
        <taxon>Fungi incertae sedis</taxon>
        <taxon>Mucoromycota</taxon>
        <taxon>Mucoromycotina</taxon>
        <taxon>Umbelopsidomycetes</taxon>
        <taxon>Umbelopsidales</taxon>
        <taxon>Umbelopsidaceae</taxon>
        <taxon>Umbelopsis</taxon>
    </lineage>
</organism>
<evidence type="ECO:0000313" key="6">
    <source>
        <dbReference type="Proteomes" id="UP000612746"/>
    </source>
</evidence>
<comment type="caution">
    <text evidence="5">The sequence shown here is derived from an EMBL/GenBank/DDBJ whole genome shotgun (WGS) entry which is preliminary data.</text>
</comment>
<keyword evidence="1 2" id="KW-0371">Homeobox</keyword>
<sequence length="395" mass="45329">MGTAREDIPSSQYVDNQLAETNIMRHLPQLRRLQGTPAYSFITNICYLAQSHLENAWHPQNRGKALLFFQMAQIHMSEVILHTTCQDMADVLRTIRARIIAMEFLVKTVEISSLSYNHNWRRALDPIVQMFKNVKLEYQIFADDMNTDSSTCVEDSSDNDSIIESLKPTLKFCKSSDTNLKTVGCIKSLEDPLYEPEEHAIPEYSCPSINIGDRSIVKELPTEITKEPINAHHAMQHDEDIDHAGDGSSSEYMPLDDNISLGSTDDETDAFRNSPFSDIDDSVPSSKTSVHDLEPIMDKNEQNTKYNAQTLHYLETMFFEVYSCRDKLSKSERILIQRQTGLPPRSITYWFANHKRRYQKELQKYRRSMATSYDEYLATGLNNKTIFKGKGQGKK</sequence>
<comment type="subcellular location">
    <subcellularLocation>
        <location evidence="1 2">Nucleus</location>
    </subcellularLocation>
</comment>
<feature type="compositionally biased region" description="Basic and acidic residues" evidence="3">
    <location>
        <begin position="231"/>
        <end position="245"/>
    </location>
</feature>